<dbReference type="SUPFAM" id="SSF55920">
    <property type="entry name" value="Creatinase/aminopeptidase"/>
    <property type="match status" value="1"/>
</dbReference>
<feature type="binding site" evidence="6">
    <location>
        <position position="104"/>
    </location>
    <ligand>
        <name>a divalent metal cation</name>
        <dbReference type="ChEBI" id="CHEBI:60240"/>
        <label>2</label>
        <note>catalytic</note>
    </ligand>
</feature>
<comment type="cofactor">
    <cofactor evidence="6">
        <name>Co(2+)</name>
        <dbReference type="ChEBI" id="CHEBI:48828"/>
    </cofactor>
    <cofactor evidence="6">
        <name>Zn(2+)</name>
        <dbReference type="ChEBI" id="CHEBI:29105"/>
    </cofactor>
    <cofactor evidence="6">
        <name>Mn(2+)</name>
        <dbReference type="ChEBI" id="CHEBI:29035"/>
    </cofactor>
    <cofactor evidence="6">
        <name>Fe(2+)</name>
        <dbReference type="ChEBI" id="CHEBI:29033"/>
    </cofactor>
    <text evidence="6">Binds 2 divalent metal cations per subunit. Has a high-affinity and a low affinity metal-binding site. The true nature of the physiological cofactor is under debate. The enzyme is active with cobalt, zinc, manganese or divalent iron ions. Most likely, methionine aminopeptidases function as mononuclear Fe(2+)-metalloproteases under physiological conditions, and the catalytically relevant metal-binding site has been assigned to the histidine-containing high-affinity site.</text>
</comment>
<evidence type="ECO:0000256" key="1">
    <source>
        <dbReference type="ARBA" id="ARBA00002521"/>
    </source>
</evidence>
<evidence type="ECO:0000259" key="8">
    <source>
        <dbReference type="Pfam" id="PF00557"/>
    </source>
</evidence>
<feature type="binding site" evidence="6">
    <location>
        <position position="104"/>
    </location>
    <ligand>
        <name>a divalent metal cation</name>
        <dbReference type="ChEBI" id="CHEBI:60240"/>
        <label>1</label>
    </ligand>
</feature>
<dbReference type="NCBIfam" id="TIGR00500">
    <property type="entry name" value="met_pdase_I"/>
    <property type="match status" value="1"/>
</dbReference>
<keyword evidence="5 6" id="KW-0378">Hydrolase</keyword>
<dbReference type="EMBL" id="JARYGX010000010">
    <property type="protein sequence ID" value="MDH7452347.1"/>
    <property type="molecule type" value="Genomic_DNA"/>
</dbReference>
<feature type="domain" description="Peptidase M24" evidence="8">
    <location>
        <begin position="10"/>
        <end position="238"/>
    </location>
</feature>
<feature type="binding site" evidence="6">
    <location>
        <position position="201"/>
    </location>
    <ligand>
        <name>a divalent metal cation</name>
        <dbReference type="ChEBI" id="CHEBI:60240"/>
        <label>2</label>
        <note>catalytic</note>
    </ligand>
</feature>
<feature type="binding site" evidence="6">
    <location>
        <position position="174"/>
    </location>
    <ligand>
        <name>substrate</name>
    </ligand>
</feature>
<evidence type="ECO:0000256" key="4">
    <source>
        <dbReference type="ARBA" id="ARBA00022723"/>
    </source>
</evidence>
<proteinExistence type="inferred from homology"/>
<feature type="binding site" evidence="6">
    <location>
        <position position="231"/>
    </location>
    <ligand>
        <name>a divalent metal cation</name>
        <dbReference type="ChEBI" id="CHEBI:60240"/>
        <label>1</label>
    </ligand>
</feature>
<reference evidence="9" key="1">
    <citation type="journal article" date="2007" name="Int. J. Syst. Evol. Microbiol.">
        <title>Luteimonas composti sp. nov., a moderately thermophilic bacterium isolated from food waste.</title>
        <authorList>
            <person name="Young C.C."/>
            <person name="Kampfer P."/>
            <person name="Chen W.M."/>
            <person name="Yen W.S."/>
            <person name="Arun A.B."/>
            <person name="Lai W.A."/>
            <person name="Shen F.T."/>
            <person name="Rekha P.D."/>
            <person name="Lin K.Y."/>
            <person name="Chou J.H."/>
        </authorList>
    </citation>
    <scope>NUCLEOTIDE SEQUENCE</scope>
    <source>
        <strain evidence="9">CC-YY355</strain>
    </source>
</reference>
<gene>
    <name evidence="6 9" type="primary">map</name>
    <name evidence="9" type="ORF">QF205_04505</name>
</gene>
<sequence>MTIEHQGELEGLRRVGALVASILDSMREAAVPGVRSRELDAFGAEQMRRAGARSAPQLSYGFPGATCISIDRVVAHGIPDDTVLRDGDLVNIDVSAELDGFFADTGASFVVGPATPRQQRLIDATREARDAAIAQLRAGGRLSGIGRNIETVAARRGFRVIRNLGSHGVGRALHEEPGQIPGHYVPCDTRRLHEGLVITVEPFLSTHCSQVDEADDGWSLSCRRGHGAQFEHTVVVTAGAPIVLTQAPGAQA</sequence>
<dbReference type="PANTHER" id="PTHR43330:SF13">
    <property type="entry name" value="METHIONINE AMINOPEPTIDASE 2"/>
    <property type="match status" value="1"/>
</dbReference>
<evidence type="ECO:0000256" key="3">
    <source>
        <dbReference type="ARBA" id="ARBA00022670"/>
    </source>
</evidence>
<comment type="caution">
    <text evidence="9">The sequence shown here is derived from an EMBL/GenBank/DDBJ whole genome shotgun (WGS) entry which is preliminary data.</text>
</comment>
<dbReference type="Pfam" id="PF00557">
    <property type="entry name" value="Peptidase_M24"/>
    <property type="match status" value="1"/>
</dbReference>
<protein>
    <recommendedName>
        <fullName evidence="6 7">Methionine aminopeptidase</fullName>
        <shortName evidence="6">MAP</shortName>
        <shortName evidence="6">MetAP</shortName>
        <ecNumber evidence="6 7">3.4.11.18</ecNumber>
    </recommendedName>
    <alternativeName>
        <fullName evidence="6">Peptidase M</fullName>
    </alternativeName>
</protein>
<dbReference type="InterPro" id="IPR001714">
    <property type="entry name" value="Pept_M24_MAP"/>
</dbReference>
<accession>A0ABT6MP19</accession>
<keyword evidence="3 6" id="KW-0645">Protease</keyword>
<feature type="binding site" evidence="6">
    <location>
        <position position="231"/>
    </location>
    <ligand>
        <name>a divalent metal cation</name>
        <dbReference type="ChEBI" id="CHEBI:60240"/>
        <label>2</label>
        <note>catalytic</note>
    </ligand>
</feature>
<evidence type="ECO:0000313" key="9">
    <source>
        <dbReference type="EMBL" id="MDH7452347.1"/>
    </source>
</evidence>
<dbReference type="HAMAP" id="MF_01974">
    <property type="entry name" value="MetAP_1"/>
    <property type="match status" value="1"/>
</dbReference>
<dbReference type="PANTHER" id="PTHR43330">
    <property type="entry name" value="METHIONINE AMINOPEPTIDASE"/>
    <property type="match status" value="1"/>
</dbReference>
<evidence type="ECO:0000256" key="7">
    <source>
        <dbReference type="RuleBase" id="RU003653"/>
    </source>
</evidence>
<keyword evidence="10" id="KW-1185">Reference proteome</keyword>
<dbReference type="Proteomes" id="UP001160550">
    <property type="component" value="Unassembled WGS sequence"/>
</dbReference>
<dbReference type="CDD" id="cd01086">
    <property type="entry name" value="MetAP1"/>
    <property type="match status" value="1"/>
</dbReference>
<dbReference type="Gene3D" id="3.90.230.10">
    <property type="entry name" value="Creatinase/methionine aminopeptidase superfamily"/>
    <property type="match status" value="1"/>
</dbReference>
<evidence type="ECO:0000256" key="5">
    <source>
        <dbReference type="ARBA" id="ARBA00022801"/>
    </source>
</evidence>
<dbReference type="InterPro" id="IPR002467">
    <property type="entry name" value="Pept_M24A_MAP1"/>
</dbReference>
<evidence type="ECO:0000313" key="10">
    <source>
        <dbReference type="Proteomes" id="UP001160550"/>
    </source>
</evidence>
<dbReference type="InterPro" id="IPR036005">
    <property type="entry name" value="Creatinase/aminopeptidase-like"/>
</dbReference>
<organism evidence="9 10">
    <name type="scientific">Luteimonas composti</name>
    <dbReference type="NCBI Taxonomy" id="398257"/>
    <lineage>
        <taxon>Bacteria</taxon>
        <taxon>Pseudomonadati</taxon>
        <taxon>Pseudomonadota</taxon>
        <taxon>Gammaproteobacteria</taxon>
        <taxon>Lysobacterales</taxon>
        <taxon>Lysobacteraceae</taxon>
        <taxon>Luteimonas</taxon>
    </lineage>
</organism>
<dbReference type="RefSeq" id="WP_280941554.1">
    <property type="nucleotide sequence ID" value="NZ_JARYGX010000010.1"/>
</dbReference>
<name>A0ABT6MP19_9GAMM</name>
<comment type="function">
    <text evidence="1 6">Removes the N-terminal methionine from nascent proteins. The N-terminal methionine is often cleaved when the second residue in the primary sequence is small and uncharged (Met-Ala-, Cys, Gly, Pro, Ser, Thr, or Val). Requires deformylation of the N(alpha)-formylated initiator methionine before it can be hydrolyzed.</text>
</comment>
<feature type="binding site" evidence="6">
    <location>
        <position position="93"/>
    </location>
    <ligand>
        <name>a divalent metal cation</name>
        <dbReference type="ChEBI" id="CHEBI:60240"/>
        <label>1</label>
    </ligand>
</feature>
<comment type="similarity">
    <text evidence="6">Belongs to the peptidase M24A family. Methionine aminopeptidase type 1 subfamily.</text>
</comment>
<comment type="catalytic activity">
    <reaction evidence="6 7">
        <text>Release of N-terminal amino acids, preferentially methionine, from peptides and arylamides.</text>
        <dbReference type="EC" id="3.4.11.18"/>
    </reaction>
</comment>
<feature type="binding site" evidence="6">
    <location>
        <position position="76"/>
    </location>
    <ligand>
        <name>substrate</name>
    </ligand>
</feature>
<evidence type="ECO:0000256" key="2">
    <source>
        <dbReference type="ARBA" id="ARBA00022438"/>
    </source>
</evidence>
<dbReference type="GO" id="GO:0004239">
    <property type="term" value="F:initiator methionyl aminopeptidase activity"/>
    <property type="evidence" value="ECO:0007669"/>
    <property type="project" value="UniProtKB-EC"/>
</dbReference>
<reference evidence="9" key="2">
    <citation type="submission" date="2023-04" db="EMBL/GenBank/DDBJ databases">
        <authorList>
            <person name="Sun J.-Q."/>
        </authorList>
    </citation>
    <scope>NUCLEOTIDE SEQUENCE</scope>
    <source>
        <strain evidence="9">CC-YY355</strain>
    </source>
</reference>
<dbReference type="EC" id="3.4.11.18" evidence="6 7"/>
<feature type="binding site" evidence="6">
    <location>
        <position position="167"/>
    </location>
    <ligand>
        <name>a divalent metal cation</name>
        <dbReference type="ChEBI" id="CHEBI:60240"/>
        <label>2</label>
        <note>catalytic</note>
    </ligand>
</feature>
<keyword evidence="4 6" id="KW-0479">Metal-binding</keyword>
<dbReference type="InterPro" id="IPR000994">
    <property type="entry name" value="Pept_M24"/>
</dbReference>
<comment type="subunit">
    <text evidence="6">Monomer.</text>
</comment>
<dbReference type="PRINTS" id="PR00599">
    <property type="entry name" value="MAPEPTIDASE"/>
</dbReference>
<keyword evidence="2 6" id="KW-0031">Aminopeptidase</keyword>
<evidence type="ECO:0000256" key="6">
    <source>
        <dbReference type="HAMAP-Rule" id="MF_01974"/>
    </source>
</evidence>